<name>A0A8J2LDB9_9HEXA</name>
<reference evidence="1" key="1">
    <citation type="submission" date="2021-06" db="EMBL/GenBank/DDBJ databases">
        <authorList>
            <person name="Hodson N. C."/>
            <person name="Mongue J. A."/>
            <person name="Jaron S. K."/>
        </authorList>
    </citation>
    <scope>NUCLEOTIDE SEQUENCE</scope>
</reference>
<proteinExistence type="predicted"/>
<dbReference type="EMBL" id="CAJVCH010473824">
    <property type="protein sequence ID" value="CAG7820263.1"/>
    <property type="molecule type" value="Genomic_DNA"/>
</dbReference>
<organism evidence="1 2">
    <name type="scientific">Allacma fusca</name>
    <dbReference type="NCBI Taxonomy" id="39272"/>
    <lineage>
        <taxon>Eukaryota</taxon>
        <taxon>Metazoa</taxon>
        <taxon>Ecdysozoa</taxon>
        <taxon>Arthropoda</taxon>
        <taxon>Hexapoda</taxon>
        <taxon>Collembola</taxon>
        <taxon>Symphypleona</taxon>
        <taxon>Sminthuridae</taxon>
        <taxon>Allacma</taxon>
    </lineage>
</organism>
<accession>A0A8J2LDB9</accession>
<feature type="non-terminal residue" evidence="1">
    <location>
        <position position="1"/>
    </location>
</feature>
<feature type="non-terminal residue" evidence="1">
    <location>
        <position position="43"/>
    </location>
</feature>
<sequence>FGNMPAIAISDAQLIREALSLKEFSGRPAIRFMNILGRKSVVR</sequence>
<comment type="caution">
    <text evidence="1">The sequence shown here is derived from an EMBL/GenBank/DDBJ whole genome shotgun (WGS) entry which is preliminary data.</text>
</comment>
<dbReference type="AlphaFoldDB" id="A0A8J2LDB9"/>
<dbReference type="OrthoDB" id="6434353at2759"/>
<evidence type="ECO:0000313" key="1">
    <source>
        <dbReference type="EMBL" id="CAG7820263.1"/>
    </source>
</evidence>
<dbReference type="Proteomes" id="UP000708208">
    <property type="component" value="Unassembled WGS sequence"/>
</dbReference>
<evidence type="ECO:0000313" key="2">
    <source>
        <dbReference type="Proteomes" id="UP000708208"/>
    </source>
</evidence>
<protein>
    <submittedName>
        <fullName evidence="1">Uncharacterized protein</fullName>
    </submittedName>
</protein>
<keyword evidence="2" id="KW-1185">Reference proteome</keyword>
<gene>
    <name evidence="1" type="ORF">AFUS01_LOCUS30664</name>
</gene>